<feature type="region of interest" description="Disordered" evidence="1">
    <location>
        <begin position="151"/>
        <end position="304"/>
    </location>
</feature>
<feature type="domain" description="DUF4806" evidence="2">
    <location>
        <begin position="346"/>
        <end position="416"/>
    </location>
</feature>
<keyword evidence="4" id="KW-0418">Kinase</keyword>
<reference evidence="4" key="1">
    <citation type="submission" date="2025-08" db="UniProtKB">
        <authorList>
            <consortium name="RefSeq"/>
        </authorList>
    </citation>
    <scope>IDENTIFICATION</scope>
    <source>
        <strain evidence="4">Wakin</strain>
        <tissue evidence="4">Muscle</tissue>
    </source>
</reference>
<protein>
    <submittedName>
        <fullName evidence="4">Serine/threonine-protein kinase PRP4 homolog isoform X1</fullName>
    </submittedName>
</protein>
<dbReference type="GO" id="GO:0016301">
    <property type="term" value="F:kinase activity"/>
    <property type="evidence" value="ECO:0007669"/>
    <property type="project" value="UniProtKB-KW"/>
</dbReference>
<dbReference type="OrthoDB" id="8963639at2759"/>
<dbReference type="InterPro" id="IPR032071">
    <property type="entry name" value="DUF4806"/>
</dbReference>
<dbReference type="KEGG" id="caua:113066311"/>
<accession>A0A6P6MBS5</accession>
<feature type="compositionally biased region" description="Low complexity" evidence="1">
    <location>
        <begin position="221"/>
        <end position="230"/>
    </location>
</feature>
<dbReference type="Pfam" id="PF16064">
    <property type="entry name" value="DUF4806"/>
    <property type="match status" value="1"/>
</dbReference>
<keyword evidence="3" id="KW-1185">Reference proteome</keyword>
<dbReference type="AlphaFoldDB" id="A0A6P6MBS5"/>
<feature type="region of interest" description="Disordered" evidence="1">
    <location>
        <begin position="103"/>
        <end position="137"/>
    </location>
</feature>
<evidence type="ECO:0000256" key="1">
    <source>
        <dbReference type="SAM" id="MobiDB-lite"/>
    </source>
</evidence>
<gene>
    <name evidence="4" type="primary">LOC113066311</name>
</gene>
<dbReference type="GeneID" id="113066311"/>
<dbReference type="Proteomes" id="UP000515129">
    <property type="component" value="Chromosome 4"/>
</dbReference>
<dbReference type="RefSeq" id="XP_026093979.1">
    <property type="nucleotide sequence ID" value="XM_026238194.1"/>
</dbReference>
<dbReference type="PANTHER" id="PTHR34153:SF2">
    <property type="entry name" value="SI:CH211-262H13.3-RELATED"/>
    <property type="match status" value="1"/>
</dbReference>
<evidence type="ECO:0000313" key="3">
    <source>
        <dbReference type="Proteomes" id="UP000515129"/>
    </source>
</evidence>
<dbReference type="PANTHER" id="PTHR34153">
    <property type="entry name" value="SI:CH211-262H13.3-RELATED-RELATED"/>
    <property type="match status" value="1"/>
</dbReference>
<feature type="compositionally biased region" description="Polar residues" evidence="1">
    <location>
        <begin position="156"/>
        <end position="171"/>
    </location>
</feature>
<evidence type="ECO:0000259" key="2">
    <source>
        <dbReference type="Pfam" id="PF16064"/>
    </source>
</evidence>
<feature type="compositionally biased region" description="Basic residues" evidence="1">
    <location>
        <begin position="273"/>
        <end position="287"/>
    </location>
</feature>
<feature type="compositionally biased region" description="Polar residues" evidence="1">
    <location>
        <begin position="204"/>
        <end position="214"/>
    </location>
</feature>
<sequence length="458" mass="51801">MNINNAMVYARAVWVENGKQMEGVLPLNWIDTETKVVRWPLKNVSVAHKHLLQPEEDWLSFEFVKVKVTSVSRQECEKYNYTSAQTEEEDTVSQKRMKKRRKFEDYVQGSDLSPEEDESLPDKKKEDTVLLPVPPPKIKGQNAMLLELPAPPELANTTIRQPESPASSDISGCSCPTHHRSPTRSESLEAFSPESDRSRRSRTPQRGVQKQSQFGSRKGRASSSRSIGSRTPQRGVRKQSQSGSRKSRESSSRSRRSRTPQRGVREQSQSGSRKGRASSSRSRRSRTPQHGVQMPSESERGLFPMSQAKYQKSVLGKLVEILDEIKRVGRHYEPLNSAVHVARLETFEDFAEEEARLKERNLWEQRVSQLSKVGGRNNKDCVHKVMDRLFTNSLMAAFNMKGRGRSEKKAFQDTVHYSVVKAAVMKWSKTATEVEIRAAMAETLKHAPGRAGGGGRKV</sequence>
<proteinExistence type="predicted"/>
<keyword evidence="4" id="KW-0808">Transferase</keyword>
<organism evidence="3 4">
    <name type="scientific">Carassius auratus</name>
    <name type="common">Goldfish</name>
    <dbReference type="NCBI Taxonomy" id="7957"/>
    <lineage>
        <taxon>Eukaryota</taxon>
        <taxon>Metazoa</taxon>
        <taxon>Chordata</taxon>
        <taxon>Craniata</taxon>
        <taxon>Vertebrata</taxon>
        <taxon>Euteleostomi</taxon>
        <taxon>Actinopterygii</taxon>
        <taxon>Neopterygii</taxon>
        <taxon>Teleostei</taxon>
        <taxon>Ostariophysi</taxon>
        <taxon>Cypriniformes</taxon>
        <taxon>Cyprinidae</taxon>
        <taxon>Cyprininae</taxon>
        <taxon>Carassius</taxon>
    </lineage>
</organism>
<name>A0A6P6MBS5_CARAU</name>
<evidence type="ECO:0000313" key="4">
    <source>
        <dbReference type="RefSeq" id="XP_026093979.1"/>
    </source>
</evidence>